<comment type="function">
    <text evidence="6">Component of the Mediator complex, a coactivator involved in the regulated transcription of nearly all RNA polymerase II-dependent genes. Mediator functions as a bridge to convey information from gene-specific regulatory proteins to the basal RNA polymerase II transcription machinery.</text>
</comment>
<reference evidence="7 8" key="2">
    <citation type="submission" date="2018-11" db="EMBL/GenBank/DDBJ databases">
        <authorList>
            <consortium name="Pathogen Informatics"/>
        </authorList>
    </citation>
    <scope>NUCLEOTIDE SEQUENCE [LARGE SCALE GENOMIC DNA]</scope>
    <source>
        <strain evidence="7 8">Costa Rica</strain>
    </source>
</reference>
<dbReference type="GO" id="GO:0006357">
    <property type="term" value="P:regulation of transcription by RNA polymerase II"/>
    <property type="evidence" value="ECO:0007669"/>
    <property type="project" value="InterPro"/>
</dbReference>
<reference evidence="9" key="1">
    <citation type="submission" date="2016-04" db="UniProtKB">
        <authorList>
            <consortium name="WormBaseParasite"/>
        </authorList>
    </citation>
    <scope>IDENTIFICATION</scope>
</reference>
<dbReference type="Proteomes" id="UP000267027">
    <property type="component" value="Unassembled WGS sequence"/>
</dbReference>
<dbReference type="GO" id="GO:0016592">
    <property type="term" value="C:mediator complex"/>
    <property type="evidence" value="ECO:0007669"/>
    <property type="project" value="InterPro"/>
</dbReference>
<keyword evidence="8" id="KW-1185">Reference proteome</keyword>
<dbReference type="GO" id="GO:0003712">
    <property type="term" value="F:transcription coregulator activity"/>
    <property type="evidence" value="ECO:0007669"/>
    <property type="project" value="InterPro"/>
</dbReference>
<gene>
    <name evidence="7" type="ORF">ACOC_LOCUS11040</name>
</gene>
<dbReference type="InterPro" id="IPR037212">
    <property type="entry name" value="Med7/Med21-like"/>
</dbReference>
<dbReference type="GO" id="GO:0070847">
    <property type="term" value="C:core mediator complex"/>
    <property type="evidence" value="ECO:0007669"/>
    <property type="project" value="TreeGrafter"/>
</dbReference>
<comment type="subcellular location">
    <subcellularLocation>
        <location evidence="1 6">Nucleus</location>
    </subcellularLocation>
</comment>
<comment type="similarity">
    <text evidence="2 6">Belongs to the Mediator complex subunit 7 family.</text>
</comment>
<dbReference type="InterPro" id="IPR009244">
    <property type="entry name" value="Mediatior_Med7"/>
</dbReference>
<name>A0A0R3PXL3_ANGCS</name>
<evidence type="ECO:0000313" key="9">
    <source>
        <dbReference type="WBParaSite" id="ACOC_0001103901-mRNA-1"/>
    </source>
</evidence>
<dbReference type="InterPro" id="IPR044888">
    <property type="entry name" value="Mediatior_Med7_sf"/>
</dbReference>
<keyword evidence="6" id="KW-0010">Activator</keyword>
<evidence type="ECO:0000256" key="1">
    <source>
        <dbReference type="ARBA" id="ARBA00004123"/>
    </source>
</evidence>
<keyword evidence="3 6" id="KW-0805">Transcription regulation</keyword>
<evidence type="ECO:0000256" key="3">
    <source>
        <dbReference type="ARBA" id="ARBA00023015"/>
    </source>
</evidence>
<dbReference type="AlphaFoldDB" id="A0A0R3PXL3"/>
<evidence type="ECO:0000256" key="2">
    <source>
        <dbReference type="ARBA" id="ARBA00009994"/>
    </source>
</evidence>
<dbReference type="PANTHER" id="PTHR21428">
    <property type="entry name" value="MEDIATOR OF RNA POLYMERASE II TRANSCRIPTION SUBUNIT 7"/>
    <property type="match status" value="1"/>
</dbReference>
<dbReference type="Gene3D" id="6.10.140.200">
    <property type="match status" value="1"/>
</dbReference>
<dbReference type="OrthoDB" id="10253553at2759"/>
<dbReference type="PANTHER" id="PTHR21428:SF11">
    <property type="entry name" value="MEDIATOR OF RNA POLYMERASE II TRANSCRIPTION SUBUNIT 7"/>
    <property type="match status" value="1"/>
</dbReference>
<evidence type="ECO:0000313" key="8">
    <source>
        <dbReference type="Proteomes" id="UP000267027"/>
    </source>
</evidence>
<dbReference type="SUPFAM" id="SSF140718">
    <property type="entry name" value="Mediator hinge subcomplex-like"/>
    <property type="match status" value="1"/>
</dbReference>
<evidence type="ECO:0000256" key="5">
    <source>
        <dbReference type="ARBA" id="ARBA00023242"/>
    </source>
</evidence>
<evidence type="ECO:0000256" key="4">
    <source>
        <dbReference type="ARBA" id="ARBA00023163"/>
    </source>
</evidence>
<evidence type="ECO:0000256" key="6">
    <source>
        <dbReference type="RuleBase" id="RU364060"/>
    </source>
</evidence>
<organism evidence="9">
    <name type="scientific">Angiostrongylus costaricensis</name>
    <name type="common">Nematode worm</name>
    <dbReference type="NCBI Taxonomy" id="334426"/>
    <lineage>
        <taxon>Eukaryota</taxon>
        <taxon>Metazoa</taxon>
        <taxon>Ecdysozoa</taxon>
        <taxon>Nematoda</taxon>
        <taxon>Chromadorea</taxon>
        <taxon>Rhabditida</taxon>
        <taxon>Rhabditina</taxon>
        <taxon>Rhabditomorpha</taxon>
        <taxon>Strongyloidea</taxon>
        <taxon>Metastrongylidae</taxon>
        <taxon>Angiostrongylus</taxon>
    </lineage>
</organism>
<proteinExistence type="inferred from homology"/>
<dbReference type="Pfam" id="PF05983">
    <property type="entry name" value="Med7"/>
    <property type="match status" value="1"/>
</dbReference>
<accession>A0A0R3PXL3</accession>
<sequence>MNHAAGAMAVSPFPAPPDYAQHYTTERISQGTVLPPPPVQTVFTVFGEEYRLEDDIIRLNIKQLYPTKYDWKTEMKKLNRSVVVAFLDLLDILVRCPDHPERNEKINDIQTIFINMHHLINEYRPLQVRRYFYECVVFLFSNREVFKQHTFTSIKTQYNTTLADVSAVSPSSEQLFRDFQ</sequence>
<dbReference type="STRING" id="334426.A0A0R3PXL3"/>
<protein>
    <recommendedName>
        <fullName evidence="6">Mediator of RNA polymerase II transcription subunit 7</fullName>
    </recommendedName>
</protein>
<keyword evidence="4 6" id="KW-0804">Transcription</keyword>
<evidence type="ECO:0000313" key="7">
    <source>
        <dbReference type="EMBL" id="VDM62625.1"/>
    </source>
</evidence>
<keyword evidence="5 6" id="KW-0539">Nucleus</keyword>
<dbReference type="WBParaSite" id="ACOC_0001103901-mRNA-1">
    <property type="protein sequence ID" value="ACOC_0001103901-mRNA-1"/>
    <property type="gene ID" value="ACOC_0001103901"/>
</dbReference>
<dbReference type="EMBL" id="UYYA01004599">
    <property type="protein sequence ID" value="VDM62625.1"/>
    <property type="molecule type" value="Genomic_DNA"/>
</dbReference>
<comment type="subunit">
    <text evidence="6">Component of the Mediator complex.</text>
</comment>